<dbReference type="OrthoDB" id="9801633at2"/>
<comment type="caution">
    <text evidence="3">The sequence shown here is derived from an EMBL/GenBank/DDBJ whole genome shotgun (WGS) entry which is preliminary data.</text>
</comment>
<protein>
    <submittedName>
        <fullName evidence="3">Spore cortex protein YabQ</fullName>
    </submittedName>
</protein>
<feature type="transmembrane region" description="Helical" evidence="2">
    <location>
        <begin position="12"/>
        <end position="29"/>
    </location>
</feature>
<dbReference type="Proteomes" id="UP000292927">
    <property type="component" value="Unassembled WGS sequence"/>
</dbReference>
<keyword evidence="4" id="KW-1185">Reference proteome</keyword>
<keyword evidence="2" id="KW-1133">Transmembrane helix</keyword>
<dbReference type="InterPro" id="IPR019074">
    <property type="entry name" value="YabQ"/>
</dbReference>
<feature type="transmembrane region" description="Helical" evidence="2">
    <location>
        <begin position="69"/>
        <end position="85"/>
    </location>
</feature>
<evidence type="ECO:0000313" key="3">
    <source>
        <dbReference type="EMBL" id="RZT02992.1"/>
    </source>
</evidence>
<evidence type="ECO:0000313" key="4">
    <source>
        <dbReference type="Proteomes" id="UP000292927"/>
    </source>
</evidence>
<keyword evidence="2" id="KW-0812">Transmembrane</keyword>
<sequence>MGEQIAAQCRLFLDGLCLGLLLGFVYDWLRLRRNLIRGGHIWMGIEDFFYCIFSGLMMFGLFYRDNSGVVRWFALAAAGIGFFLYRKGPSRIFLPGLTYLLTKAWELVKKPIIFLGRGLKNLHKSVTIKKSLVKTASDSKGRREREKIKNKIRKGREN</sequence>
<gene>
    <name evidence="3" type="ORF">EV209_1125</name>
</gene>
<dbReference type="Pfam" id="PF09578">
    <property type="entry name" value="Spore_YabQ"/>
    <property type="match status" value="1"/>
</dbReference>
<organism evidence="3 4">
    <name type="scientific">Cuneatibacter caecimuris</name>
    <dbReference type="NCBI Taxonomy" id="1796618"/>
    <lineage>
        <taxon>Bacteria</taxon>
        <taxon>Bacillati</taxon>
        <taxon>Bacillota</taxon>
        <taxon>Clostridia</taxon>
        <taxon>Lachnospirales</taxon>
        <taxon>Lachnospiraceae</taxon>
        <taxon>Cuneatibacter</taxon>
    </lineage>
</organism>
<dbReference type="EMBL" id="SGXF01000001">
    <property type="protein sequence ID" value="RZT02992.1"/>
    <property type="molecule type" value="Genomic_DNA"/>
</dbReference>
<keyword evidence="2" id="KW-0472">Membrane</keyword>
<dbReference type="RefSeq" id="WP_130433828.1">
    <property type="nucleotide sequence ID" value="NZ_SGXF01000001.1"/>
</dbReference>
<dbReference type="NCBIfam" id="TIGR02893">
    <property type="entry name" value="spore_yabQ"/>
    <property type="match status" value="1"/>
</dbReference>
<evidence type="ECO:0000256" key="2">
    <source>
        <dbReference type="SAM" id="Phobius"/>
    </source>
</evidence>
<proteinExistence type="predicted"/>
<accession>A0A4Q7PPX0</accession>
<name>A0A4Q7PPX0_9FIRM</name>
<feature type="transmembrane region" description="Helical" evidence="2">
    <location>
        <begin position="41"/>
        <end position="63"/>
    </location>
</feature>
<feature type="region of interest" description="Disordered" evidence="1">
    <location>
        <begin position="137"/>
        <end position="158"/>
    </location>
</feature>
<dbReference type="AlphaFoldDB" id="A0A4Q7PPX0"/>
<reference evidence="3 4" key="1">
    <citation type="submission" date="2019-02" db="EMBL/GenBank/DDBJ databases">
        <title>Genomic Encyclopedia of Type Strains, Phase IV (KMG-IV): sequencing the most valuable type-strain genomes for metagenomic binning, comparative biology and taxonomic classification.</title>
        <authorList>
            <person name="Goeker M."/>
        </authorList>
    </citation>
    <scope>NUCLEOTIDE SEQUENCE [LARGE SCALE GENOMIC DNA]</scope>
    <source>
        <strain evidence="3 4">DSM 29486</strain>
    </source>
</reference>
<evidence type="ECO:0000256" key="1">
    <source>
        <dbReference type="SAM" id="MobiDB-lite"/>
    </source>
</evidence>